<keyword evidence="7" id="KW-1133">Transmembrane helix</keyword>
<organism evidence="8 9">
    <name type="scientific">Dillenia turbinata</name>
    <dbReference type="NCBI Taxonomy" id="194707"/>
    <lineage>
        <taxon>Eukaryota</taxon>
        <taxon>Viridiplantae</taxon>
        <taxon>Streptophyta</taxon>
        <taxon>Embryophyta</taxon>
        <taxon>Tracheophyta</taxon>
        <taxon>Spermatophyta</taxon>
        <taxon>Magnoliopsida</taxon>
        <taxon>eudicotyledons</taxon>
        <taxon>Gunneridae</taxon>
        <taxon>Pentapetalae</taxon>
        <taxon>Dilleniales</taxon>
        <taxon>Dilleniaceae</taxon>
        <taxon>Dillenia</taxon>
    </lineage>
</organism>
<protein>
    <submittedName>
        <fullName evidence="8">Uncharacterized protein</fullName>
    </submittedName>
</protein>
<evidence type="ECO:0000313" key="8">
    <source>
        <dbReference type="EMBL" id="KAK6946166.1"/>
    </source>
</evidence>
<keyword evidence="3" id="KW-0067">ATP-binding</keyword>
<evidence type="ECO:0000256" key="4">
    <source>
        <dbReference type="ARBA" id="ARBA00023054"/>
    </source>
</evidence>
<dbReference type="InterPro" id="IPR044986">
    <property type="entry name" value="KIF15/KIN-12"/>
</dbReference>
<accession>A0AAN8WDY7</accession>
<keyword evidence="5" id="KW-0505">Motor protein</keyword>
<evidence type="ECO:0000256" key="3">
    <source>
        <dbReference type="ARBA" id="ARBA00022840"/>
    </source>
</evidence>
<reference evidence="8 9" key="1">
    <citation type="submission" date="2023-12" db="EMBL/GenBank/DDBJ databases">
        <title>A high-quality genome assembly for Dillenia turbinata (Dilleniales).</title>
        <authorList>
            <person name="Chanderbali A."/>
        </authorList>
    </citation>
    <scope>NUCLEOTIDE SEQUENCE [LARGE SCALE GENOMIC DNA]</scope>
    <source>
        <strain evidence="8">LSX21</strain>
        <tissue evidence="8">Leaf</tissue>
    </source>
</reference>
<comment type="caution">
    <text evidence="8">The sequence shown here is derived from an EMBL/GenBank/DDBJ whole genome shotgun (WGS) entry which is preliminary data.</text>
</comment>
<sequence length="284" mass="32430">MAKKRWLEEIDQKQAELVAAHVALEKLHQRDWLLTAKNEMLKVENTHNKKKVMEIEAEVNKLSGQQNLQQRIHHHAKIKARYDLLIVLIFLIHFVHIFRCLFVLSHICRASITFTSYFSDQQEENNILKAQNEDLGIKLQKAEAILSRMKEEPARYRASSGRSPVIGFDEEQGLNNKLKETEEGKLQLAQKLLGLCTSILKTAGITGPVSDISVAEDALGQLGNRITSPERELEDLKFKDKIASERIRLSELEPYSSAFGSRTDENCQTRIRVSQTPFLSALDR</sequence>
<dbReference type="PANTHER" id="PTHR37739">
    <property type="entry name" value="KINESIN-LIKE PROTEIN KIN-12D"/>
    <property type="match status" value="1"/>
</dbReference>
<dbReference type="AlphaFoldDB" id="A0AAN8WDY7"/>
<evidence type="ECO:0000256" key="7">
    <source>
        <dbReference type="SAM" id="Phobius"/>
    </source>
</evidence>
<evidence type="ECO:0000313" key="9">
    <source>
        <dbReference type="Proteomes" id="UP001370490"/>
    </source>
</evidence>
<keyword evidence="7" id="KW-0472">Membrane</keyword>
<evidence type="ECO:0000256" key="2">
    <source>
        <dbReference type="ARBA" id="ARBA00022741"/>
    </source>
</evidence>
<keyword evidence="9" id="KW-1185">Reference proteome</keyword>
<dbReference type="PANTHER" id="PTHR37739:SF8">
    <property type="entry name" value="KINESIN-LIKE PROTEIN KIN-12D"/>
    <property type="match status" value="1"/>
</dbReference>
<dbReference type="Proteomes" id="UP001370490">
    <property type="component" value="Unassembled WGS sequence"/>
</dbReference>
<keyword evidence="7" id="KW-0812">Transmembrane</keyword>
<dbReference type="EMBL" id="JBAMMX010000002">
    <property type="protein sequence ID" value="KAK6946166.1"/>
    <property type="molecule type" value="Genomic_DNA"/>
</dbReference>
<feature type="coiled-coil region" evidence="6">
    <location>
        <begin position="125"/>
        <end position="152"/>
    </location>
</feature>
<name>A0AAN8WDY7_9MAGN</name>
<keyword evidence="2" id="KW-0547">Nucleotide-binding</keyword>
<dbReference type="GO" id="GO:0005524">
    <property type="term" value="F:ATP binding"/>
    <property type="evidence" value="ECO:0007669"/>
    <property type="project" value="UniProtKB-KW"/>
</dbReference>
<evidence type="ECO:0000256" key="6">
    <source>
        <dbReference type="SAM" id="Coils"/>
    </source>
</evidence>
<evidence type="ECO:0000256" key="1">
    <source>
        <dbReference type="ARBA" id="ARBA00022701"/>
    </source>
</evidence>
<gene>
    <name evidence="8" type="ORF">RJ641_013710</name>
</gene>
<keyword evidence="1" id="KW-0493">Microtubule</keyword>
<proteinExistence type="predicted"/>
<feature type="transmembrane region" description="Helical" evidence="7">
    <location>
        <begin position="84"/>
        <end position="104"/>
    </location>
</feature>
<dbReference type="GO" id="GO:0005874">
    <property type="term" value="C:microtubule"/>
    <property type="evidence" value="ECO:0007669"/>
    <property type="project" value="UniProtKB-KW"/>
</dbReference>
<keyword evidence="4 6" id="KW-0175">Coiled coil</keyword>
<evidence type="ECO:0000256" key="5">
    <source>
        <dbReference type="ARBA" id="ARBA00023175"/>
    </source>
</evidence>